<feature type="non-terminal residue" evidence="3">
    <location>
        <position position="225"/>
    </location>
</feature>
<dbReference type="InterPro" id="IPR041577">
    <property type="entry name" value="RT_RNaseH_2"/>
</dbReference>
<name>A0A4Z2DBL1_SCHJA</name>
<evidence type="ECO:0000313" key="4">
    <source>
        <dbReference type="Proteomes" id="UP000311919"/>
    </source>
</evidence>
<dbReference type="Gene3D" id="3.30.70.270">
    <property type="match status" value="2"/>
</dbReference>
<evidence type="ECO:0000313" key="3">
    <source>
        <dbReference type="EMBL" id="TNN13855.1"/>
    </source>
</evidence>
<dbReference type="GO" id="GO:0003824">
    <property type="term" value="F:catalytic activity"/>
    <property type="evidence" value="ECO:0007669"/>
    <property type="project" value="UniProtKB-KW"/>
</dbReference>
<dbReference type="OrthoDB" id="6250772at2759"/>
<proteinExistence type="predicted"/>
<dbReference type="SUPFAM" id="SSF56672">
    <property type="entry name" value="DNA/RNA polymerases"/>
    <property type="match status" value="1"/>
</dbReference>
<sequence>NNMHDHQQRLHVLFQHFQQYGVVIHSIKCIFGVSEIDYLEHHITTHGVTTLADRVQALISYPEPDFFQRLRRFMGMCNFYRRFVPHCAHLLQTLNDLLKGRQKIFHFSQEARTSFNAIKEVLARVTMLTHLDPNPSSQLVLCTDAFKLAVGAVLQQQQKDGLVPLAFFSKRLEPSQTRYSTLDIELLAIEARQLDYISQLTTDIRFIKGDVNVVADTLSRRELNA</sequence>
<dbReference type="Pfam" id="PF17919">
    <property type="entry name" value="RT_RNaseH_2"/>
    <property type="match status" value="1"/>
</dbReference>
<organism evidence="3 4">
    <name type="scientific">Schistosoma japonicum</name>
    <name type="common">Blood fluke</name>
    <dbReference type="NCBI Taxonomy" id="6182"/>
    <lineage>
        <taxon>Eukaryota</taxon>
        <taxon>Metazoa</taxon>
        <taxon>Spiralia</taxon>
        <taxon>Lophotrochozoa</taxon>
        <taxon>Platyhelminthes</taxon>
        <taxon>Trematoda</taxon>
        <taxon>Digenea</taxon>
        <taxon>Strigeidida</taxon>
        <taxon>Schistosomatoidea</taxon>
        <taxon>Schistosomatidae</taxon>
        <taxon>Schistosoma</taxon>
    </lineage>
</organism>
<comment type="caution">
    <text evidence="3">The sequence shown here is derived from an EMBL/GenBank/DDBJ whole genome shotgun (WGS) entry which is preliminary data.</text>
</comment>
<evidence type="ECO:0000259" key="2">
    <source>
        <dbReference type="Pfam" id="PF17919"/>
    </source>
</evidence>
<dbReference type="AlphaFoldDB" id="A0A4Z2DBL1"/>
<dbReference type="FunFam" id="3.30.70.270:FF:000020">
    <property type="entry name" value="Transposon Tf2-6 polyprotein-like Protein"/>
    <property type="match status" value="1"/>
</dbReference>
<gene>
    <name evidence="3" type="ORF">EWB00_002569</name>
</gene>
<dbReference type="PANTHER" id="PTHR37984:SF5">
    <property type="entry name" value="PROTEIN NYNRIN-LIKE"/>
    <property type="match status" value="1"/>
</dbReference>
<accession>A0A4Z2DBL1</accession>
<dbReference type="InterPro" id="IPR050951">
    <property type="entry name" value="Retrovirus_Pol_polyprotein"/>
</dbReference>
<feature type="non-terminal residue" evidence="3">
    <location>
        <position position="1"/>
    </location>
</feature>
<keyword evidence="4" id="KW-1185">Reference proteome</keyword>
<evidence type="ECO:0000256" key="1">
    <source>
        <dbReference type="ARBA" id="ARBA00023268"/>
    </source>
</evidence>
<dbReference type="InterPro" id="IPR043128">
    <property type="entry name" value="Rev_trsase/Diguanyl_cyclase"/>
</dbReference>
<feature type="domain" description="Reverse transcriptase/retrotransposon-derived protein RNase H-like" evidence="2">
    <location>
        <begin position="108"/>
        <end position="189"/>
    </location>
</feature>
<protein>
    <submittedName>
        <fullName evidence="3">Transposon Tf2-9 polyprotein</fullName>
    </submittedName>
</protein>
<dbReference type="InterPro" id="IPR043502">
    <property type="entry name" value="DNA/RNA_pol_sf"/>
</dbReference>
<dbReference type="Proteomes" id="UP000311919">
    <property type="component" value="Unassembled WGS sequence"/>
</dbReference>
<dbReference type="STRING" id="6182.A0A4Z2DBL1"/>
<dbReference type="PANTHER" id="PTHR37984">
    <property type="entry name" value="PROTEIN CBG26694"/>
    <property type="match status" value="1"/>
</dbReference>
<reference evidence="3 4" key="1">
    <citation type="submission" date="2019-03" db="EMBL/GenBank/DDBJ databases">
        <title>An improved genome assembly of the fluke Schistosoma japonicum.</title>
        <authorList>
            <person name="Hu W."/>
            <person name="Luo F."/>
            <person name="Yin M."/>
            <person name="Mo X."/>
            <person name="Sun C."/>
            <person name="Wu Q."/>
            <person name="Zhu B."/>
            <person name="Xiang M."/>
            <person name="Wang J."/>
            <person name="Wang Y."/>
            <person name="Zhang T."/>
            <person name="Xu B."/>
            <person name="Zheng H."/>
            <person name="Feng Z."/>
        </authorList>
    </citation>
    <scope>NUCLEOTIDE SEQUENCE [LARGE SCALE GENOMIC DNA]</scope>
    <source>
        <strain evidence="3">HuSjv2</strain>
        <tissue evidence="3">Worms</tissue>
    </source>
</reference>
<keyword evidence="1" id="KW-0511">Multifunctional enzyme</keyword>
<dbReference type="EMBL" id="SKCS01000182">
    <property type="protein sequence ID" value="TNN13855.1"/>
    <property type="molecule type" value="Genomic_DNA"/>
</dbReference>